<dbReference type="PANTHER" id="PTHR12734:SF0">
    <property type="entry name" value="18S RRNA (GUANINE-N(7))-METHYLTRANSFERASE-RELATED"/>
    <property type="match status" value="1"/>
</dbReference>
<dbReference type="GO" id="GO:0016435">
    <property type="term" value="F:rRNA (guanine) methyltransferase activity"/>
    <property type="evidence" value="ECO:0007669"/>
    <property type="project" value="InterPro"/>
</dbReference>
<organism evidence="1 2">
    <name type="scientific">Papaver atlanticum</name>
    <dbReference type="NCBI Taxonomy" id="357466"/>
    <lineage>
        <taxon>Eukaryota</taxon>
        <taxon>Viridiplantae</taxon>
        <taxon>Streptophyta</taxon>
        <taxon>Embryophyta</taxon>
        <taxon>Tracheophyta</taxon>
        <taxon>Spermatophyta</taxon>
        <taxon>Magnoliopsida</taxon>
        <taxon>Ranunculales</taxon>
        <taxon>Papaveraceae</taxon>
        <taxon>Papaveroideae</taxon>
        <taxon>Papaver</taxon>
    </lineage>
</organism>
<dbReference type="AlphaFoldDB" id="A0AAD4XQZ4"/>
<gene>
    <name evidence="1" type="ORF">MKW98_009916</name>
</gene>
<dbReference type="Proteomes" id="UP001202328">
    <property type="component" value="Unassembled WGS sequence"/>
</dbReference>
<evidence type="ECO:0000313" key="2">
    <source>
        <dbReference type="Proteomes" id="UP001202328"/>
    </source>
</evidence>
<protein>
    <submittedName>
        <fullName evidence="1">Uncharacterized protein</fullName>
    </submittedName>
</protein>
<name>A0AAD4XQZ4_9MAGN</name>
<dbReference type="GO" id="GO:0005730">
    <property type="term" value="C:nucleolus"/>
    <property type="evidence" value="ECO:0007669"/>
    <property type="project" value="TreeGrafter"/>
</dbReference>
<sequence>MIDLGFMDGVINCDISISVVQWICYAYRPVLKWLNFIAGHFLDHYIGVYPESNDQLELILGFAKRAGFAAGVVVDFSPQVVEGEFPLAAFMEGRRFLDTKTLTVEKEDKKTINIYGSTQIKRQKVNRFQVARIPPALFRNTGNQTMVFL</sequence>
<reference evidence="1" key="1">
    <citation type="submission" date="2022-04" db="EMBL/GenBank/DDBJ databases">
        <title>A functionally conserved STORR gene fusion in Papaver species that diverged 16.8 million years ago.</title>
        <authorList>
            <person name="Catania T."/>
        </authorList>
    </citation>
    <scope>NUCLEOTIDE SEQUENCE</scope>
    <source>
        <strain evidence="1">S-188037</strain>
    </source>
</reference>
<dbReference type="InterPro" id="IPR039769">
    <property type="entry name" value="Bud23-like"/>
</dbReference>
<dbReference type="GO" id="GO:0070476">
    <property type="term" value="P:rRNA (guanine-N7)-methylation"/>
    <property type="evidence" value="ECO:0007669"/>
    <property type="project" value="InterPro"/>
</dbReference>
<evidence type="ECO:0000313" key="1">
    <source>
        <dbReference type="EMBL" id="KAI3934997.1"/>
    </source>
</evidence>
<dbReference type="EMBL" id="JAJJMB010006318">
    <property type="protein sequence ID" value="KAI3934997.1"/>
    <property type="molecule type" value="Genomic_DNA"/>
</dbReference>
<accession>A0AAD4XQZ4</accession>
<dbReference type="PANTHER" id="PTHR12734">
    <property type="entry name" value="METHYLTRANSFERASE-RELATED"/>
    <property type="match status" value="1"/>
</dbReference>
<keyword evidence="2" id="KW-1185">Reference proteome</keyword>
<proteinExistence type="predicted"/>
<comment type="caution">
    <text evidence="1">The sequence shown here is derived from an EMBL/GenBank/DDBJ whole genome shotgun (WGS) entry which is preliminary data.</text>
</comment>